<dbReference type="EMBL" id="JBBBZM010000096">
    <property type="protein sequence ID" value="KAL0634368.1"/>
    <property type="molecule type" value="Genomic_DNA"/>
</dbReference>
<dbReference type="InterPro" id="IPR013154">
    <property type="entry name" value="ADH-like_N"/>
</dbReference>
<accession>A0ABR3GES0</accession>
<dbReference type="Gene3D" id="3.90.180.10">
    <property type="entry name" value="Medium-chain alcohol dehydrogenases, catalytic domain"/>
    <property type="match status" value="1"/>
</dbReference>
<dbReference type="SUPFAM" id="SSF50129">
    <property type="entry name" value="GroES-like"/>
    <property type="match status" value="1"/>
</dbReference>
<protein>
    <submittedName>
        <fullName evidence="4">NADPH:quinone reductase</fullName>
        <ecNumber evidence="4">1.6.5.5</ecNumber>
    </submittedName>
</protein>
<dbReference type="InterPro" id="IPR002364">
    <property type="entry name" value="Quin_OxRdtase/zeta-crystal_CS"/>
</dbReference>
<dbReference type="InterPro" id="IPR036291">
    <property type="entry name" value="NAD(P)-bd_dom_sf"/>
</dbReference>
<gene>
    <name evidence="4" type="primary">ZTA1</name>
    <name evidence="4" type="ORF">Q9L58_006689</name>
</gene>
<dbReference type="EC" id="1.6.5.5" evidence="4"/>
<feature type="domain" description="Enoyl reductase (ER)" evidence="3">
    <location>
        <begin position="18"/>
        <end position="328"/>
    </location>
</feature>
<dbReference type="PANTHER" id="PTHR48106">
    <property type="entry name" value="QUINONE OXIDOREDUCTASE PIG3-RELATED"/>
    <property type="match status" value="1"/>
</dbReference>
<dbReference type="SUPFAM" id="SSF51735">
    <property type="entry name" value="NAD(P)-binding Rossmann-fold domains"/>
    <property type="match status" value="1"/>
</dbReference>
<dbReference type="PANTHER" id="PTHR48106:SF13">
    <property type="entry name" value="QUINONE OXIDOREDUCTASE-RELATED"/>
    <property type="match status" value="1"/>
</dbReference>
<dbReference type="InterPro" id="IPR011032">
    <property type="entry name" value="GroES-like_sf"/>
</dbReference>
<dbReference type="Gene3D" id="3.40.50.720">
    <property type="entry name" value="NAD(P)-binding Rossmann-like Domain"/>
    <property type="match status" value="1"/>
</dbReference>
<sequence length="330" mass="35081">MSSAIPKTQTAVQIEAYGGVEVLQLKKDAPVPEIKPTELLIKNEYAGINFIDIYFRNGLYSVPAFPYTLGREAEGRVAAIGDSVTGYKVGDRVAYIGASAQAEYTALEPLHVAQVPAGVEGGVAAASLLQGLTALTMVRESYPVQKGDFILVHAAAGGVGLWLCQFVRAIGAYAIATASTDKKLQLAKENGAEFTINYSTEDWVSRVLEITGKKGVAAVFDGVGASTFEGDLEVLARKGSLVSFGNASGPVPPFAIARLAAKNLKVLRPQLFGYIVTREEFESYAGEILELIAAGKVNVKIHEVYPLADVARAQTDIESRGTTGKLILKI</sequence>
<keyword evidence="1" id="KW-0521">NADP</keyword>
<dbReference type="Pfam" id="PF00107">
    <property type="entry name" value="ADH_zinc_N"/>
    <property type="match status" value="1"/>
</dbReference>
<keyword evidence="5" id="KW-1185">Reference proteome</keyword>
<dbReference type="GO" id="GO:0003960">
    <property type="term" value="F:quinone reductase (NADPH) activity"/>
    <property type="evidence" value="ECO:0007669"/>
    <property type="project" value="UniProtKB-EC"/>
</dbReference>
<dbReference type="InterPro" id="IPR020843">
    <property type="entry name" value="ER"/>
</dbReference>
<comment type="caution">
    <text evidence="4">The sequence shown here is derived from an EMBL/GenBank/DDBJ whole genome shotgun (WGS) entry which is preliminary data.</text>
</comment>
<name>A0ABR3GES0_9PEZI</name>
<dbReference type="InterPro" id="IPR013149">
    <property type="entry name" value="ADH-like_C"/>
</dbReference>
<dbReference type="PROSITE" id="PS01162">
    <property type="entry name" value="QOR_ZETA_CRYSTAL"/>
    <property type="match status" value="1"/>
</dbReference>
<evidence type="ECO:0000256" key="1">
    <source>
        <dbReference type="ARBA" id="ARBA00022857"/>
    </source>
</evidence>
<evidence type="ECO:0000313" key="5">
    <source>
        <dbReference type="Proteomes" id="UP001447188"/>
    </source>
</evidence>
<keyword evidence="2 4" id="KW-0560">Oxidoreductase</keyword>
<dbReference type="Pfam" id="PF08240">
    <property type="entry name" value="ADH_N"/>
    <property type="match status" value="1"/>
</dbReference>
<reference evidence="4 5" key="1">
    <citation type="submission" date="2024-02" db="EMBL/GenBank/DDBJ databases">
        <title>Discinaceae phylogenomics.</title>
        <authorList>
            <person name="Dirks A.C."/>
            <person name="James T.Y."/>
        </authorList>
    </citation>
    <scope>NUCLEOTIDE SEQUENCE [LARGE SCALE GENOMIC DNA]</scope>
    <source>
        <strain evidence="4 5">ACD0624</strain>
    </source>
</reference>
<proteinExistence type="predicted"/>
<dbReference type="SMART" id="SM00829">
    <property type="entry name" value="PKS_ER"/>
    <property type="match status" value="1"/>
</dbReference>
<dbReference type="InterPro" id="IPR047618">
    <property type="entry name" value="QOR-like"/>
</dbReference>
<organism evidence="4 5">
    <name type="scientific">Discina gigas</name>
    <dbReference type="NCBI Taxonomy" id="1032678"/>
    <lineage>
        <taxon>Eukaryota</taxon>
        <taxon>Fungi</taxon>
        <taxon>Dikarya</taxon>
        <taxon>Ascomycota</taxon>
        <taxon>Pezizomycotina</taxon>
        <taxon>Pezizomycetes</taxon>
        <taxon>Pezizales</taxon>
        <taxon>Discinaceae</taxon>
        <taxon>Discina</taxon>
    </lineage>
</organism>
<dbReference type="CDD" id="cd05286">
    <property type="entry name" value="QOR2"/>
    <property type="match status" value="1"/>
</dbReference>
<evidence type="ECO:0000256" key="2">
    <source>
        <dbReference type="ARBA" id="ARBA00023002"/>
    </source>
</evidence>
<evidence type="ECO:0000313" key="4">
    <source>
        <dbReference type="EMBL" id="KAL0634368.1"/>
    </source>
</evidence>
<evidence type="ECO:0000259" key="3">
    <source>
        <dbReference type="SMART" id="SM00829"/>
    </source>
</evidence>
<dbReference type="Proteomes" id="UP001447188">
    <property type="component" value="Unassembled WGS sequence"/>
</dbReference>